<evidence type="ECO:0000313" key="1">
    <source>
        <dbReference type="EMBL" id="SDJ39447.1"/>
    </source>
</evidence>
<evidence type="ECO:0000313" key="2">
    <source>
        <dbReference type="Proteomes" id="UP000199202"/>
    </source>
</evidence>
<proteinExistence type="predicted"/>
<name>A0A1G8TDI4_9ACTN</name>
<dbReference type="EMBL" id="FNDJ01000010">
    <property type="protein sequence ID" value="SDJ39447.1"/>
    <property type="molecule type" value="Genomic_DNA"/>
</dbReference>
<dbReference type="AlphaFoldDB" id="A0A1G8TDI4"/>
<reference evidence="1 2" key="1">
    <citation type="submission" date="2016-10" db="EMBL/GenBank/DDBJ databases">
        <authorList>
            <person name="de Groot N.N."/>
        </authorList>
    </citation>
    <scope>NUCLEOTIDE SEQUENCE [LARGE SCALE GENOMIC DNA]</scope>
    <source>
        <strain evidence="1 2">CGMCC 4.6533</strain>
    </source>
</reference>
<organism evidence="1 2">
    <name type="scientific">Nonomuraea jiangxiensis</name>
    <dbReference type="NCBI Taxonomy" id="633440"/>
    <lineage>
        <taxon>Bacteria</taxon>
        <taxon>Bacillati</taxon>
        <taxon>Actinomycetota</taxon>
        <taxon>Actinomycetes</taxon>
        <taxon>Streptosporangiales</taxon>
        <taxon>Streptosporangiaceae</taxon>
        <taxon>Nonomuraea</taxon>
    </lineage>
</organism>
<gene>
    <name evidence="1" type="ORF">SAMN05421869_110148</name>
</gene>
<dbReference type="Proteomes" id="UP000199202">
    <property type="component" value="Unassembled WGS sequence"/>
</dbReference>
<sequence>MTEDHGSPERFTVSIAVHEDYIVARAAGELDYQFADLLHHQVKDSWQRVCR</sequence>
<protein>
    <submittedName>
        <fullName evidence="1">Uncharacterized protein</fullName>
    </submittedName>
</protein>
<accession>A0A1G8TDI4</accession>
<keyword evidence="2" id="KW-1185">Reference proteome</keyword>
<dbReference type="RefSeq" id="WP_176993335.1">
    <property type="nucleotide sequence ID" value="NZ_FNDJ01000010.1"/>
</dbReference>